<dbReference type="GO" id="GO:0005944">
    <property type="term" value="C:phosphatidylinositol 3-kinase complex, class IB"/>
    <property type="evidence" value="ECO:0007669"/>
    <property type="project" value="InterPro"/>
</dbReference>
<dbReference type="SUPFAM" id="SSF111331">
    <property type="entry name" value="NAD kinase/diacylglycerol kinase-like"/>
    <property type="match status" value="1"/>
</dbReference>
<keyword evidence="3" id="KW-1185">Reference proteome</keyword>
<dbReference type="Proteomes" id="UP000244005">
    <property type="component" value="Unassembled WGS sequence"/>
</dbReference>
<dbReference type="PANTHER" id="PTHR15593">
    <property type="entry name" value="PHOSPHATIDYLINOSITOL 3-KINASE REGULATORY SUBUNIT"/>
    <property type="match status" value="1"/>
</dbReference>
<protein>
    <recommendedName>
        <fullName evidence="4">DAGKc domain-containing protein</fullName>
    </recommendedName>
</protein>
<dbReference type="GO" id="GO:0046935">
    <property type="term" value="F:1-phosphatidylinositol-3-kinase regulator activity"/>
    <property type="evidence" value="ECO:0007669"/>
    <property type="project" value="InterPro"/>
</dbReference>
<proteinExistence type="predicted"/>
<evidence type="ECO:0000313" key="3">
    <source>
        <dbReference type="Proteomes" id="UP000244005"/>
    </source>
</evidence>
<dbReference type="EMBL" id="KZ772683">
    <property type="protein sequence ID" value="PTQ46484.1"/>
    <property type="molecule type" value="Genomic_DNA"/>
</dbReference>
<dbReference type="OMA" id="EMANWIS"/>
<feature type="region of interest" description="Disordered" evidence="1">
    <location>
        <begin position="677"/>
        <end position="698"/>
    </location>
</feature>
<dbReference type="Gramene" id="Mp4g11630.1">
    <property type="protein sequence ID" value="Mp4g11630.1.cds"/>
    <property type="gene ID" value="Mp4g11630"/>
</dbReference>
<accession>A0A2R6XK54</accession>
<reference evidence="3" key="1">
    <citation type="journal article" date="2017" name="Cell">
        <title>Insights into land plant evolution garnered from the Marchantia polymorpha genome.</title>
        <authorList>
            <person name="Bowman J.L."/>
            <person name="Kohchi T."/>
            <person name="Yamato K.T."/>
            <person name="Jenkins J."/>
            <person name="Shu S."/>
            <person name="Ishizaki K."/>
            <person name="Yamaoka S."/>
            <person name="Nishihama R."/>
            <person name="Nakamura Y."/>
            <person name="Berger F."/>
            <person name="Adam C."/>
            <person name="Aki S.S."/>
            <person name="Althoff F."/>
            <person name="Araki T."/>
            <person name="Arteaga-Vazquez M.A."/>
            <person name="Balasubrmanian S."/>
            <person name="Barry K."/>
            <person name="Bauer D."/>
            <person name="Boehm C.R."/>
            <person name="Briginshaw L."/>
            <person name="Caballero-Perez J."/>
            <person name="Catarino B."/>
            <person name="Chen F."/>
            <person name="Chiyoda S."/>
            <person name="Chovatia M."/>
            <person name="Davies K.M."/>
            <person name="Delmans M."/>
            <person name="Demura T."/>
            <person name="Dierschke T."/>
            <person name="Dolan L."/>
            <person name="Dorantes-Acosta A.E."/>
            <person name="Eklund D.M."/>
            <person name="Florent S.N."/>
            <person name="Flores-Sandoval E."/>
            <person name="Fujiyama A."/>
            <person name="Fukuzawa H."/>
            <person name="Galik B."/>
            <person name="Grimanelli D."/>
            <person name="Grimwood J."/>
            <person name="Grossniklaus U."/>
            <person name="Hamada T."/>
            <person name="Haseloff J."/>
            <person name="Hetherington A.J."/>
            <person name="Higo A."/>
            <person name="Hirakawa Y."/>
            <person name="Hundley H.N."/>
            <person name="Ikeda Y."/>
            <person name="Inoue K."/>
            <person name="Inoue S.I."/>
            <person name="Ishida S."/>
            <person name="Jia Q."/>
            <person name="Kakita M."/>
            <person name="Kanazawa T."/>
            <person name="Kawai Y."/>
            <person name="Kawashima T."/>
            <person name="Kennedy M."/>
            <person name="Kinose K."/>
            <person name="Kinoshita T."/>
            <person name="Kohara Y."/>
            <person name="Koide E."/>
            <person name="Komatsu K."/>
            <person name="Kopischke S."/>
            <person name="Kubo M."/>
            <person name="Kyozuka J."/>
            <person name="Lagercrantz U."/>
            <person name="Lin S.S."/>
            <person name="Lindquist E."/>
            <person name="Lipzen A.M."/>
            <person name="Lu C.W."/>
            <person name="De Luna E."/>
            <person name="Martienssen R.A."/>
            <person name="Minamino N."/>
            <person name="Mizutani M."/>
            <person name="Mizutani M."/>
            <person name="Mochizuki N."/>
            <person name="Monte I."/>
            <person name="Mosher R."/>
            <person name="Nagasaki H."/>
            <person name="Nakagami H."/>
            <person name="Naramoto S."/>
            <person name="Nishitani K."/>
            <person name="Ohtani M."/>
            <person name="Okamoto T."/>
            <person name="Okumura M."/>
            <person name="Phillips J."/>
            <person name="Pollak B."/>
            <person name="Reinders A."/>
            <person name="Rovekamp M."/>
            <person name="Sano R."/>
            <person name="Sawa S."/>
            <person name="Schmid M.W."/>
            <person name="Shirakawa M."/>
            <person name="Solano R."/>
            <person name="Spunde A."/>
            <person name="Suetsugu N."/>
            <person name="Sugano S."/>
            <person name="Sugiyama A."/>
            <person name="Sun R."/>
            <person name="Suzuki Y."/>
            <person name="Takenaka M."/>
            <person name="Takezawa D."/>
            <person name="Tomogane H."/>
            <person name="Tsuzuki M."/>
            <person name="Ueda T."/>
            <person name="Umeda M."/>
            <person name="Ward J.M."/>
            <person name="Watanabe Y."/>
            <person name="Yazaki K."/>
            <person name="Yokoyama R."/>
            <person name="Yoshitake Y."/>
            <person name="Yotsui I."/>
            <person name="Zachgo S."/>
            <person name="Schmutz J."/>
        </authorList>
    </citation>
    <scope>NUCLEOTIDE SEQUENCE [LARGE SCALE GENOMIC DNA]</scope>
    <source>
        <strain evidence="3">Tak-1</strain>
    </source>
</reference>
<name>A0A2R6XK54_MARPO</name>
<evidence type="ECO:0000313" key="2">
    <source>
        <dbReference type="EMBL" id="PTQ46484.1"/>
    </source>
</evidence>
<organism evidence="2 3">
    <name type="scientific">Marchantia polymorpha</name>
    <name type="common">Common liverwort</name>
    <name type="synonym">Marchantia aquatica</name>
    <dbReference type="NCBI Taxonomy" id="3197"/>
    <lineage>
        <taxon>Eukaryota</taxon>
        <taxon>Viridiplantae</taxon>
        <taxon>Streptophyta</taxon>
        <taxon>Embryophyta</taxon>
        <taxon>Marchantiophyta</taxon>
        <taxon>Marchantiopsida</taxon>
        <taxon>Marchantiidae</taxon>
        <taxon>Marchantiales</taxon>
        <taxon>Marchantiaceae</taxon>
        <taxon>Marchantia</taxon>
    </lineage>
</organism>
<dbReference type="AlphaFoldDB" id="A0A2R6XK54"/>
<evidence type="ECO:0000256" key="1">
    <source>
        <dbReference type="SAM" id="MobiDB-lite"/>
    </source>
</evidence>
<dbReference type="PANTHER" id="PTHR15593:SF3">
    <property type="entry name" value="PROTEIN DDB_G0292252-RELATED"/>
    <property type="match status" value="1"/>
</dbReference>
<dbReference type="InterPro" id="IPR019522">
    <property type="entry name" value="PIK3R5/6"/>
</dbReference>
<sequence length="945" mass="107264">MHNLVIGQLLSSRKQKEQDKNNLKLIEDDIKRILRATGSQNPLFQEANRGIIFSKSFNPKDWRKKKRQDPIFADIAYFNFWSLMLAPDIATAFMEALLTRINDMDIEEEINPEHMKKSIGPQREWDFGKEYEVKDAEPYSPGHPLVTRTFKIFTKIPAEFQIHTSMRAAVLNTIILLMFFHPINYKTPRITAALVSLTPDPLLERMNLLAWKGVVLNFMKWDQSERLTNLDTFLYQYAGYMGCKSSTVDNSLIGTGWVYLWLQQEVLNGNGQLVVAGIRGALAIIAREDTVLTPVSEFQIMCLLTTLNGIVSLVHLNDENQDLGRFIAELYADFFEPIHEIGRGTAKILQNEHKAPGYSSRNRCAACDARFGLLQPSRLLPPSTHVVLNTKCPRSYNLTALLHATPLEAEGEPYDDTDYIHYTRWRLILQMLCCCGVEEVVTESQAYVPLVISQQPPDFVASVYERLLQIMEEAVMCEDHLQAAQIRAHKVKDIWDELCQTLGLRDLIMPEVEIALIDDLPTNRLNPMRFTTIKAEPTWQPNKNVMTSGTAGGLPRFSRTGAEDILFDIISRSVDLNAYQSPEYMAFRLHGVKEVVRVMVGGGDGTLNYMLAGFVNLHYYGELLPLGFLEKLDVRFYILPTGEVNSLAGYIARNDLWYDANINRMLTSRLPAVPHVGDPKECLDDPSGSKHRGQQQQQMLPDLNTVSPRNLLTKQIENYVLEAKNVFHVSIYACEAWYHDGQTETYCTIPFFGRAEIGITAAMVSPMGERQLGQHAGAPRPARAAAETIEELAARVALSVSITYTGLGLEFEELPQTNMKGSYISIMVINVPKPHEQRLACEPWSDYMDFFVLDSAHQVVQDKKIKSLSDIAYWSRPEMANWISIEAIRSMEEESPRNFDVLLDGEVFGPFHRVTFSPCAHPVNRKTNLKLPVATFWRPENSRFK</sequence>
<dbReference type="InterPro" id="IPR016064">
    <property type="entry name" value="NAD/diacylglycerol_kinase_sf"/>
</dbReference>
<gene>
    <name evidence="2" type="ORF">MARPO_0011s0148</name>
</gene>
<dbReference type="OrthoDB" id="19891at2759"/>
<evidence type="ECO:0008006" key="4">
    <source>
        <dbReference type="Google" id="ProtNLM"/>
    </source>
</evidence>